<accession>A0ABQ8SH56</accession>
<gene>
    <name evidence="2" type="ORF">ANN_15572</name>
</gene>
<protein>
    <submittedName>
        <fullName evidence="2">Uncharacterized protein</fullName>
    </submittedName>
</protein>
<keyword evidence="3" id="KW-1185">Reference proteome</keyword>
<evidence type="ECO:0000256" key="1">
    <source>
        <dbReference type="SAM" id="MobiDB-lite"/>
    </source>
</evidence>
<evidence type="ECO:0000313" key="2">
    <source>
        <dbReference type="EMBL" id="KAJ4433313.1"/>
    </source>
</evidence>
<name>A0ABQ8SH56_PERAM</name>
<dbReference type="Proteomes" id="UP001148838">
    <property type="component" value="Unassembled WGS sequence"/>
</dbReference>
<feature type="region of interest" description="Disordered" evidence="1">
    <location>
        <begin position="194"/>
        <end position="224"/>
    </location>
</feature>
<comment type="caution">
    <text evidence="2">The sequence shown here is derived from an EMBL/GenBank/DDBJ whole genome shotgun (WGS) entry which is preliminary data.</text>
</comment>
<evidence type="ECO:0000313" key="3">
    <source>
        <dbReference type="Proteomes" id="UP001148838"/>
    </source>
</evidence>
<reference evidence="2 3" key="1">
    <citation type="journal article" date="2022" name="Allergy">
        <title>Genome assembly and annotation of Periplaneta americana reveal a comprehensive cockroach allergen profile.</title>
        <authorList>
            <person name="Wang L."/>
            <person name="Xiong Q."/>
            <person name="Saelim N."/>
            <person name="Wang L."/>
            <person name="Nong W."/>
            <person name="Wan A.T."/>
            <person name="Shi M."/>
            <person name="Liu X."/>
            <person name="Cao Q."/>
            <person name="Hui J.H.L."/>
            <person name="Sookrung N."/>
            <person name="Leung T.F."/>
            <person name="Tungtrongchitr A."/>
            <person name="Tsui S.K.W."/>
        </authorList>
    </citation>
    <scope>NUCLEOTIDE SEQUENCE [LARGE SCALE GENOMIC DNA]</scope>
    <source>
        <strain evidence="2">PWHHKU_190912</strain>
    </source>
</reference>
<feature type="compositionally biased region" description="Basic and acidic residues" evidence="1">
    <location>
        <begin position="212"/>
        <end position="224"/>
    </location>
</feature>
<proteinExistence type="predicted"/>
<dbReference type="EMBL" id="JAJSOF020000027">
    <property type="protein sequence ID" value="KAJ4433313.1"/>
    <property type="molecule type" value="Genomic_DNA"/>
</dbReference>
<sequence length="224" mass="25173">MRNEVGGGGNVSRGYKRFPRHMVHRKPCEPPENTGTQKLKVYIEPFKCETANRRRTCVNALCALLLFSSTEHLWGTSSRVSPPTAVLLLANVQYVLFCAASLHLFHCRTRCCCAQSTAHSDVFISTCSLTRLFQHAITEEQPLQFKALFNKIKKENKDEIRNEEQAECWIALDQMCERVASSISVGRLGSHLDRAADKRSTNKQPPIPLAGERSRAVRSDRGSV</sequence>
<organism evidence="2 3">
    <name type="scientific">Periplaneta americana</name>
    <name type="common">American cockroach</name>
    <name type="synonym">Blatta americana</name>
    <dbReference type="NCBI Taxonomy" id="6978"/>
    <lineage>
        <taxon>Eukaryota</taxon>
        <taxon>Metazoa</taxon>
        <taxon>Ecdysozoa</taxon>
        <taxon>Arthropoda</taxon>
        <taxon>Hexapoda</taxon>
        <taxon>Insecta</taxon>
        <taxon>Pterygota</taxon>
        <taxon>Neoptera</taxon>
        <taxon>Polyneoptera</taxon>
        <taxon>Dictyoptera</taxon>
        <taxon>Blattodea</taxon>
        <taxon>Blattoidea</taxon>
        <taxon>Blattidae</taxon>
        <taxon>Blattinae</taxon>
        <taxon>Periplaneta</taxon>
    </lineage>
</organism>